<comment type="caution">
    <text evidence="4">The sequence shown here is derived from an EMBL/GenBank/DDBJ whole genome shotgun (WGS) entry which is preliminary data.</text>
</comment>
<keyword evidence="2" id="KW-0808">Transferase</keyword>
<proteinExistence type="predicted"/>
<organism evidence="4 5">
    <name type="scientific">Streptomyces gossypii</name>
    <dbReference type="NCBI Taxonomy" id="2883101"/>
    <lineage>
        <taxon>Bacteria</taxon>
        <taxon>Bacillati</taxon>
        <taxon>Actinomycetota</taxon>
        <taxon>Actinomycetes</taxon>
        <taxon>Kitasatosporales</taxon>
        <taxon>Streptomycetaceae</taxon>
        <taxon>Streptomyces</taxon>
    </lineage>
</organism>
<evidence type="ECO:0000313" key="4">
    <source>
        <dbReference type="EMBL" id="MCT2594614.1"/>
    </source>
</evidence>
<evidence type="ECO:0000256" key="1">
    <source>
        <dbReference type="ARBA" id="ARBA00021292"/>
    </source>
</evidence>
<dbReference type="Gene3D" id="3.40.50.2000">
    <property type="entry name" value="Glycogen Phosphorylase B"/>
    <property type="match status" value="2"/>
</dbReference>
<protein>
    <recommendedName>
        <fullName evidence="1">D-inositol 3-phosphate glycosyltransferase</fullName>
    </recommendedName>
</protein>
<reference evidence="4 5" key="1">
    <citation type="submission" date="2021-10" db="EMBL/GenBank/DDBJ databases">
        <title>Streptomyces gossypii sp. nov., isolated from soil collected from cotton field.</title>
        <authorList>
            <person name="Ge X."/>
            <person name="Chen X."/>
            <person name="Liu W."/>
        </authorList>
    </citation>
    <scope>NUCLEOTIDE SEQUENCE [LARGE SCALE GENOMIC DNA]</scope>
    <source>
        <strain evidence="4 5">N2-109</strain>
    </source>
</reference>
<dbReference type="PANTHER" id="PTHR12526:SF627">
    <property type="entry name" value="D-RHAMNOSYLTRANSFERASE WBPZ"/>
    <property type="match status" value="1"/>
</dbReference>
<evidence type="ECO:0000259" key="3">
    <source>
        <dbReference type="Pfam" id="PF00534"/>
    </source>
</evidence>
<evidence type="ECO:0000313" key="5">
    <source>
        <dbReference type="Proteomes" id="UP001156389"/>
    </source>
</evidence>
<sequence length="394" mass="43847">MRIRYLLLHAYGRGGTIRTVFNQANHMAAAGHDVEIVSVERRREEPQFGLDDRVRITTLIDLRQGAAPETGRGPLARYRASRRAVDVEEGPRHIPPGEFLNDRFNRHVEKTVIGYLRTVRGGVLVSTRPGLNILVSLHAPRGVVLVAQDHMNLGVYTKDVQRAIRSHYRRFHAVAVLTHADREDYEALLPGTRIVRIPNAVHSMEQQPADYGSRVAVAAGRLFPQKAFDKLVLAFAQVVERHPDWQLRIFGTGELKDELRALIEEHHLYNHVFLMGHTSELDDELARGSLYVLSSRFEGLPMVMIEAMTHGLPVVSFDCPTGPAEVITDGKEGLLVPPRQVEGLADAMAQLMDDEGLRADMGAAALATSHSYAPEVVHPQWEALFEELLTGDAG</sequence>
<dbReference type="Pfam" id="PF00534">
    <property type="entry name" value="Glycos_transf_1"/>
    <property type="match status" value="1"/>
</dbReference>
<dbReference type="SUPFAM" id="SSF53756">
    <property type="entry name" value="UDP-Glycosyltransferase/glycogen phosphorylase"/>
    <property type="match status" value="1"/>
</dbReference>
<evidence type="ECO:0000256" key="2">
    <source>
        <dbReference type="ARBA" id="ARBA00022679"/>
    </source>
</evidence>
<dbReference type="Proteomes" id="UP001156389">
    <property type="component" value="Unassembled WGS sequence"/>
</dbReference>
<dbReference type="RefSeq" id="WP_260221961.1">
    <property type="nucleotide sequence ID" value="NZ_JAJAGO010000023.1"/>
</dbReference>
<dbReference type="CDD" id="cd03820">
    <property type="entry name" value="GT4_AmsD-like"/>
    <property type="match status" value="1"/>
</dbReference>
<accession>A0ABT2K367</accession>
<gene>
    <name evidence="4" type="ORF">LHJ74_32690</name>
</gene>
<dbReference type="EMBL" id="JAJAGO010000023">
    <property type="protein sequence ID" value="MCT2594614.1"/>
    <property type="molecule type" value="Genomic_DNA"/>
</dbReference>
<dbReference type="InterPro" id="IPR001296">
    <property type="entry name" value="Glyco_trans_1"/>
</dbReference>
<keyword evidence="5" id="KW-1185">Reference proteome</keyword>
<feature type="domain" description="Glycosyl transferase family 1" evidence="3">
    <location>
        <begin position="205"/>
        <end position="365"/>
    </location>
</feature>
<name>A0ABT2K367_9ACTN</name>
<dbReference type="PANTHER" id="PTHR12526">
    <property type="entry name" value="GLYCOSYLTRANSFERASE"/>
    <property type="match status" value="1"/>
</dbReference>